<keyword evidence="1" id="KW-0808">Transferase</keyword>
<dbReference type="Gene3D" id="1.10.510.10">
    <property type="entry name" value="Transferase(Phosphotransferase) domain 1"/>
    <property type="match status" value="1"/>
</dbReference>
<dbReference type="Proteomes" id="UP001312865">
    <property type="component" value="Unassembled WGS sequence"/>
</dbReference>
<keyword evidence="2" id="KW-1185">Reference proteome</keyword>
<organism evidence="1 2">
    <name type="scientific">Bacillus spongiae</name>
    <dbReference type="NCBI Taxonomy" id="2683610"/>
    <lineage>
        <taxon>Bacteria</taxon>
        <taxon>Bacillati</taxon>
        <taxon>Bacillota</taxon>
        <taxon>Bacilli</taxon>
        <taxon>Bacillales</taxon>
        <taxon>Bacillaceae</taxon>
        <taxon>Bacillus</taxon>
    </lineage>
</organism>
<proteinExistence type="predicted"/>
<dbReference type="SUPFAM" id="SSF56112">
    <property type="entry name" value="Protein kinase-like (PK-like)"/>
    <property type="match status" value="1"/>
</dbReference>
<dbReference type="InterPro" id="IPR011009">
    <property type="entry name" value="Kinase-like_dom_sf"/>
</dbReference>
<reference evidence="1 2" key="1">
    <citation type="journal article" date="2018" name="J. Microbiol.">
        <title>Bacillus spongiae sp. nov., isolated from sponge of Jeju Island.</title>
        <authorList>
            <person name="Lee G.E."/>
            <person name="Im W.T."/>
            <person name="Park J.S."/>
        </authorList>
    </citation>
    <scope>NUCLEOTIDE SEQUENCE [LARGE SCALE GENOMIC DNA]</scope>
    <source>
        <strain evidence="1 2">135PIL107-10</strain>
    </source>
</reference>
<keyword evidence="1" id="KW-0418">Kinase</keyword>
<dbReference type="GO" id="GO:0016301">
    <property type="term" value="F:kinase activity"/>
    <property type="evidence" value="ECO:0007669"/>
    <property type="project" value="UniProtKB-KW"/>
</dbReference>
<accession>A0ABU8HJJ1</accession>
<name>A0ABU8HJJ1_9BACI</name>
<protein>
    <submittedName>
        <fullName evidence="1">Kinase</fullName>
    </submittedName>
</protein>
<dbReference type="RefSeq" id="WP_336588768.1">
    <property type="nucleotide sequence ID" value="NZ_JBBAXC010000023.1"/>
</dbReference>
<evidence type="ECO:0000313" key="1">
    <source>
        <dbReference type="EMBL" id="MEI5909326.1"/>
    </source>
</evidence>
<gene>
    <name evidence="1" type="ORF">WAK64_19955</name>
</gene>
<evidence type="ECO:0000313" key="2">
    <source>
        <dbReference type="Proteomes" id="UP001312865"/>
    </source>
</evidence>
<dbReference type="EMBL" id="JBBAXC010000023">
    <property type="protein sequence ID" value="MEI5909326.1"/>
    <property type="molecule type" value="Genomic_DNA"/>
</dbReference>
<sequence length="184" mass="21915">MKYDFHKKRKITELDLSPFSPIGDGKDGKIYKLSQKKCVKYYFHEETQQKELQALQTGQSSPIFPRLYEYGDNYIVMEYVQGISLARYLKHNRTMNKELTLKILNVLEELKRVGFNRWDTEVRHMLINIKGEFKVIDHKRAFSTTTTVPKKLFKGIRKFGLMEEFLTHVKTLKPSLYKEWKDKV</sequence>
<comment type="caution">
    <text evidence="1">The sequence shown here is derived from an EMBL/GenBank/DDBJ whole genome shotgun (WGS) entry which is preliminary data.</text>
</comment>